<dbReference type="RefSeq" id="WP_009625117.1">
    <property type="nucleotide sequence ID" value="NZ_VBTY01000003.1"/>
</dbReference>
<dbReference type="AlphaFoldDB" id="A0A9X4M7H6"/>
<name>A0A9X4M7H6_9CYAN</name>
<reference evidence="1" key="1">
    <citation type="submission" date="2019-05" db="EMBL/GenBank/DDBJ databases">
        <title>Whole genome sequencing of Pseudanabaena catenata USMAC16.</title>
        <authorList>
            <person name="Khan Z."/>
            <person name="Omar W.M."/>
            <person name="Convey P."/>
            <person name="Merican F."/>
            <person name="Najimudin N."/>
        </authorList>
    </citation>
    <scope>NUCLEOTIDE SEQUENCE</scope>
    <source>
        <strain evidence="1">USMAC16</strain>
    </source>
</reference>
<comment type="caution">
    <text evidence="1">The sequence shown here is derived from an EMBL/GenBank/DDBJ whole genome shotgun (WGS) entry which is preliminary data.</text>
</comment>
<dbReference type="EMBL" id="VBTY01000003">
    <property type="protein sequence ID" value="MDG3493085.1"/>
    <property type="molecule type" value="Genomic_DNA"/>
</dbReference>
<dbReference type="Proteomes" id="UP001152872">
    <property type="component" value="Unassembled WGS sequence"/>
</dbReference>
<evidence type="ECO:0000313" key="1">
    <source>
        <dbReference type="EMBL" id="MDG3493085.1"/>
    </source>
</evidence>
<evidence type="ECO:0000313" key="2">
    <source>
        <dbReference type="Proteomes" id="UP001152872"/>
    </source>
</evidence>
<dbReference type="InterPro" id="IPR016024">
    <property type="entry name" value="ARM-type_fold"/>
</dbReference>
<gene>
    <name evidence="1" type="ORF">FEV09_00780</name>
</gene>
<dbReference type="SUPFAM" id="SSF48371">
    <property type="entry name" value="ARM repeat"/>
    <property type="match status" value="1"/>
</dbReference>
<protein>
    <submittedName>
        <fullName evidence="1">Uncharacterized protein</fullName>
    </submittedName>
</protein>
<sequence length="800" mass="94695">MIDIKTRKNILRQLAKDDGDVILTSLEKEAGKIEKILNEVTDFKTIEDYIDLLDAFAYRIPEKAFSILDCLLQRLETLQVTHEPFSMISEDMVSRLYSKSKLVNACLNCYRHICYFDIKKILMIFLKYSSNEDTNIRRQAVEGINDIAGYNLEVYKVRGLYDHREIIDRIESLLNEEKVKYFNGLIAVCINLLSPELKSTTFSYPNITFTTASHIANDILADIRQRSIIFLENLYKLVVNIEDKKVILGTLQNACRTPHRAKYDNEFYQIIRQNTEYILGVLEKIVDTEEDLQLVQVIEEDAYWLYRHFPDQTVRNATCKVKAILDTKYEYQVFKVLIGFRGVFNSWCNEENDPKIGDIDVENEFQSENQNREKRLQELINDVHPENYEQWEKRIIAWSQIQSNDMATFPYFSRFLENIGKNLPDFTLSLIREHDEHLDRFMVPIIIGILQSNKKDEFQTFTKSWLAQEKHLQVMAKVCEYADYFDQNLLLEVTEIAINLQDRRTLYECLSALFCKLEQYTNTVFNTLLQRILKVLTECQDSHWIQNFWYRNNLQTIIQTMEDKTIDDVLSNLTYLDRIDYVGEYILAAIAECNPTKILDFFGKRIKSISQEEYKRDYEPVPFSFDQLRSPLAKIHELTIRIIRQWCIDDRSRLFCHLCGKLISNIFPEFEENLKNEILNLIQEGGEEDYQFILEILKNYHENHNIYDVITELIKRLPEGRRELNEIMMILQSTGVVTGEYGFVEAYKRKKTEIELWLENDDSKIRAFAEDYIAMLDRMIDSEEIMAKERIILMKHQHRE</sequence>
<accession>A0A9X4M7H6</accession>
<keyword evidence="2" id="KW-1185">Reference proteome</keyword>
<proteinExistence type="predicted"/>
<organism evidence="1 2">
    <name type="scientific">Pseudanabaena catenata USMAC16</name>
    <dbReference type="NCBI Taxonomy" id="1855837"/>
    <lineage>
        <taxon>Bacteria</taxon>
        <taxon>Bacillati</taxon>
        <taxon>Cyanobacteriota</taxon>
        <taxon>Cyanophyceae</taxon>
        <taxon>Pseudanabaenales</taxon>
        <taxon>Pseudanabaenaceae</taxon>
        <taxon>Pseudanabaena</taxon>
    </lineage>
</organism>